<dbReference type="Proteomes" id="UP001620645">
    <property type="component" value="Unassembled WGS sequence"/>
</dbReference>
<dbReference type="InterPro" id="IPR007012">
    <property type="entry name" value="PolA_pol_cen_dom"/>
</dbReference>
<dbReference type="Gene3D" id="1.10.1410.10">
    <property type="match status" value="1"/>
</dbReference>
<dbReference type="PANTHER" id="PTHR10682:SF10">
    <property type="entry name" value="POLYNUCLEOTIDE ADENYLYLTRANSFERASE"/>
    <property type="match status" value="1"/>
</dbReference>
<keyword evidence="5" id="KW-0808">Transferase</keyword>
<dbReference type="SUPFAM" id="SSF81631">
    <property type="entry name" value="PAP/OAS1 substrate-binding domain"/>
    <property type="match status" value="1"/>
</dbReference>
<evidence type="ECO:0000256" key="11">
    <source>
        <dbReference type="SAM" id="Phobius"/>
    </source>
</evidence>
<evidence type="ECO:0000313" key="14">
    <source>
        <dbReference type="Proteomes" id="UP001620645"/>
    </source>
</evidence>
<dbReference type="GO" id="GO:0006397">
    <property type="term" value="P:mRNA processing"/>
    <property type="evidence" value="ECO:0007669"/>
    <property type="project" value="UniProtKB-KW"/>
</dbReference>
<evidence type="ECO:0000256" key="4">
    <source>
        <dbReference type="ARBA" id="ARBA00022664"/>
    </source>
</evidence>
<keyword evidence="14" id="KW-1185">Reference proteome</keyword>
<dbReference type="GO" id="GO:0005634">
    <property type="term" value="C:nucleus"/>
    <property type="evidence" value="ECO:0007669"/>
    <property type="project" value="UniProtKB-SubCell"/>
</dbReference>
<keyword evidence="11" id="KW-0472">Membrane</keyword>
<feature type="region of interest" description="Disordered" evidence="10">
    <location>
        <begin position="276"/>
        <end position="309"/>
    </location>
</feature>
<comment type="similarity">
    <text evidence="2">Belongs to the poly(A) polymerase family.</text>
</comment>
<comment type="caution">
    <text evidence="13">The sequence shown here is derived from an EMBL/GenBank/DDBJ whole genome shotgun (WGS) entry which is preliminary data.</text>
</comment>
<dbReference type="GO" id="GO:0005524">
    <property type="term" value="F:ATP binding"/>
    <property type="evidence" value="ECO:0007669"/>
    <property type="project" value="UniProtKB-KW"/>
</dbReference>
<keyword evidence="11" id="KW-0812">Transmembrane</keyword>
<evidence type="ECO:0000256" key="5">
    <source>
        <dbReference type="ARBA" id="ARBA00022679"/>
    </source>
</evidence>
<keyword evidence="7" id="KW-0067">ATP-binding</keyword>
<evidence type="ECO:0000259" key="12">
    <source>
        <dbReference type="Pfam" id="PF04928"/>
    </source>
</evidence>
<evidence type="ECO:0000256" key="2">
    <source>
        <dbReference type="ARBA" id="ARBA00010912"/>
    </source>
</evidence>
<evidence type="ECO:0000256" key="10">
    <source>
        <dbReference type="SAM" id="MobiDB-lite"/>
    </source>
</evidence>
<protein>
    <recommendedName>
        <fullName evidence="3">polynucleotide adenylyltransferase</fullName>
        <ecNumber evidence="3">2.7.7.19</ecNumber>
    </recommendedName>
</protein>
<evidence type="ECO:0000313" key="13">
    <source>
        <dbReference type="EMBL" id="KAL3092657.1"/>
    </source>
</evidence>
<proteinExistence type="inferred from homology"/>
<evidence type="ECO:0000256" key="1">
    <source>
        <dbReference type="ARBA" id="ARBA00004123"/>
    </source>
</evidence>
<evidence type="ECO:0000256" key="9">
    <source>
        <dbReference type="ARBA" id="ARBA00048830"/>
    </source>
</evidence>
<comment type="subcellular location">
    <subcellularLocation>
        <location evidence="1">Nucleus</location>
    </subcellularLocation>
</comment>
<evidence type="ECO:0000256" key="6">
    <source>
        <dbReference type="ARBA" id="ARBA00022741"/>
    </source>
</evidence>
<reference evidence="13 14" key="1">
    <citation type="submission" date="2024-10" db="EMBL/GenBank/DDBJ databases">
        <authorList>
            <person name="Kim D."/>
        </authorList>
    </citation>
    <scope>NUCLEOTIDE SEQUENCE [LARGE SCALE GENOMIC DNA]</scope>
    <source>
        <strain evidence="13">Taebaek</strain>
    </source>
</reference>
<dbReference type="Pfam" id="PF04928">
    <property type="entry name" value="PAP_central"/>
    <property type="match status" value="1"/>
</dbReference>
<evidence type="ECO:0000256" key="7">
    <source>
        <dbReference type="ARBA" id="ARBA00022840"/>
    </source>
</evidence>
<feature type="compositionally biased region" description="Basic and acidic residues" evidence="10">
    <location>
        <begin position="276"/>
        <end position="300"/>
    </location>
</feature>
<dbReference type="AlphaFoldDB" id="A0ABD2JPU2"/>
<sequence length="640" mass="74468">MILEIRLYEEWTQNFFYKEGNQNKSIKTGNVSEEEHFIKGNLRVKFFHNLGDYWIFYTSNFWKREKNVRKVTHQMAKDSKNKVAKMKEMISELKSGKNFFLSSADQTDDQPMFLWEDGPSDVSLFRALKICVSEVADEYNQKFDDTKLDALFQLELMQFAKFILCMDKHLRNKRKKDGDETVAKLHMDKMANLLEGENGDEFGAFLVKHKEKCQKLLGSNGKERIETLLSNHEFVTASDESLILSESENSAEIFFDTNEGQIEELIEKESQNYKMNEIKSDEKEEEKSEEKEKIPKKEVKEEEEEKEIEGDFEFNEEMEEMNRENEHWIQKNVHCPIVRFCPNDFTVQMSTVEVSTVQMSTVQIFEIDLSFVPVPEKYLEQNDGGDLSREKIIEEIKYESGIYSLAAYQSAHFQLSILPDKNAFANLLKIVKVWAKTRHIYSGIFGYFNGISCSIMASKICLLFPNAPLSYLLHQFFSIYSKWDWARVPIMLNELTPITKNKIVFRWPPLTGQNPMTIITPNFPEQNTTYNVNRFTLKTIVEELALGNKILSEHQKNWQTFFNEVKIEEKFKNFAVIVCVTSQFDTFTENCAFQRKAKDKCTNRCCKGHLCNGTFALQAPPLGIMGTVFGILAAAFVVWF</sequence>
<dbReference type="GO" id="GO:1990817">
    <property type="term" value="F:poly(A) RNA polymerase activity"/>
    <property type="evidence" value="ECO:0007669"/>
    <property type="project" value="UniProtKB-EC"/>
</dbReference>
<name>A0ABD2JPU2_HETSC</name>
<organism evidence="13 14">
    <name type="scientific">Heterodera schachtii</name>
    <name type="common">Sugarbeet cyst nematode worm</name>
    <name type="synonym">Tylenchus schachtii</name>
    <dbReference type="NCBI Taxonomy" id="97005"/>
    <lineage>
        <taxon>Eukaryota</taxon>
        <taxon>Metazoa</taxon>
        <taxon>Ecdysozoa</taxon>
        <taxon>Nematoda</taxon>
        <taxon>Chromadorea</taxon>
        <taxon>Rhabditida</taxon>
        <taxon>Tylenchina</taxon>
        <taxon>Tylenchomorpha</taxon>
        <taxon>Tylenchoidea</taxon>
        <taxon>Heteroderidae</taxon>
        <taxon>Heteroderinae</taxon>
        <taxon>Heterodera</taxon>
    </lineage>
</organism>
<keyword evidence="6" id="KW-0547">Nucleotide-binding</keyword>
<keyword evidence="4" id="KW-0507">mRNA processing</keyword>
<dbReference type="EC" id="2.7.7.19" evidence="3"/>
<accession>A0ABD2JPU2</accession>
<feature type="transmembrane region" description="Helical" evidence="11">
    <location>
        <begin position="619"/>
        <end position="639"/>
    </location>
</feature>
<keyword evidence="8" id="KW-0539">Nucleus</keyword>
<dbReference type="PANTHER" id="PTHR10682">
    <property type="entry name" value="POLY A POLYMERASE"/>
    <property type="match status" value="1"/>
</dbReference>
<dbReference type="EMBL" id="JBICCN010000118">
    <property type="protein sequence ID" value="KAL3092657.1"/>
    <property type="molecule type" value="Genomic_DNA"/>
</dbReference>
<evidence type="ECO:0000256" key="3">
    <source>
        <dbReference type="ARBA" id="ARBA00012388"/>
    </source>
</evidence>
<feature type="domain" description="Poly(A) polymerase central" evidence="12">
    <location>
        <begin position="424"/>
        <end position="563"/>
    </location>
</feature>
<comment type="catalytic activity">
    <reaction evidence="9">
        <text>RNA(n) + ATP = RNA(n)-3'-adenine ribonucleotide + diphosphate</text>
        <dbReference type="Rhea" id="RHEA:11332"/>
        <dbReference type="Rhea" id="RHEA-COMP:14527"/>
        <dbReference type="Rhea" id="RHEA-COMP:17347"/>
        <dbReference type="ChEBI" id="CHEBI:30616"/>
        <dbReference type="ChEBI" id="CHEBI:33019"/>
        <dbReference type="ChEBI" id="CHEBI:140395"/>
        <dbReference type="ChEBI" id="CHEBI:173115"/>
        <dbReference type="EC" id="2.7.7.19"/>
    </reaction>
</comment>
<gene>
    <name evidence="13" type="ORF">niasHS_007866</name>
</gene>
<evidence type="ECO:0000256" key="8">
    <source>
        <dbReference type="ARBA" id="ARBA00023242"/>
    </source>
</evidence>
<keyword evidence="11" id="KW-1133">Transmembrane helix</keyword>